<keyword evidence="4 7" id="KW-0547">Nucleotide-binding</keyword>
<dbReference type="UniPathway" id="UPA00253">
    <property type="reaction ID" value="UER00334"/>
</dbReference>
<protein>
    <recommendedName>
        <fullName evidence="7 8">Glutamine-dependent NAD(+) synthetase</fullName>
        <ecNumber evidence="7 8">6.3.5.1</ecNumber>
    </recommendedName>
    <alternativeName>
        <fullName evidence="7 8">NAD(+) synthase [glutamine-hydrolyzing]</fullName>
    </alternativeName>
</protein>
<dbReference type="AlphaFoldDB" id="A0A061AA41"/>
<dbReference type="CDD" id="cd00553">
    <property type="entry name" value="NAD_synthase"/>
    <property type="match status" value="1"/>
</dbReference>
<keyword evidence="3 7" id="KW-0436">Ligase</keyword>
<dbReference type="InterPro" id="IPR022310">
    <property type="entry name" value="NAD/GMP_synthase"/>
</dbReference>
<dbReference type="HAMAP" id="MF_02090">
    <property type="entry name" value="NadE_glutamine_dep"/>
    <property type="match status" value="1"/>
</dbReference>
<dbReference type="STRING" id="35623.Aocu_06970"/>
<evidence type="ECO:0000256" key="4">
    <source>
        <dbReference type="ARBA" id="ARBA00022741"/>
    </source>
</evidence>
<dbReference type="PROSITE" id="PS50263">
    <property type="entry name" value="CN_HYDROLASE"/>
    <property type="match status" value="1"/>
</dbReference>
<dbReference type="GO" id="GO:0004359">
    <property type="term" value="F:glutaminase activity"/>
    <property type="evidence" value="ECO:0007669"/>
    <property type="project" value="InterPro"/>
</dbReference>
<dbReference type="InterPro" id="IPR014729">
    <property type="entry name" value="Rossmann-like_a/b/a_fold"/>
</dbReference>
<dbReference type="NCBIfam" id="NF002730">
    <property type="entry name" value="PRK02628.1"/>
    <property type="match status" value="1"/>
</dbReference>
<dbReference type="SUPFAM" id="SSF56317">
    <property type="entry name" value="Carbon-nitrogen hydrolase"/>
    <property type="match status" value="1"/>
</dbReference>
<dbReference type="PANTHER" id="PTHR23090:SF9">
    <property type="entry name" value="GLUTAMINE-DEPENDENT NAD(+) SYNTHETASE"/>
    <property type="match status" value="1"/>
</dbReference>
<dbReference type="OrthoDB" id="9803818at2"/>
<evidence type="ECO:0000256" key="1">
    <source>
        <dbReference type="ARBA" id="ARBA00005188"/>
    </source>
</evidence>
<feature type="binding site" evidence="7">
    <location>
        <position position="199"/>
    </location>
    <ligand>
        <name>L-glutamine</name>
        <dbReference type="ChEBI" id="CHEBI:58359"/>
    </ligand>
</feature>
<sequence length="616" mass="69885">MTKNGYIKASLVSPRISIGNPLKNVDTILNILNHSQSAITLFPELSITGYTSGDLFFQEEYLNQALEALNKIIDGTTYKGVFILGMPLKVQDVLFNCAVVIEGKTIKGVIPKYFLPNSKEFYEKRWFQSGFQAHFNKVKLLNQEVPFGKMIFKDEKNDITFGVEICQDMWAIQTPGDELSLAGAHMIFNLSASTESVFKPETRKYAVLDQSRKHVGAYLYTSSGSTESTADLIFSSHKLVASLGELIDESTLIHDQDILTADINIEAIRYQRRIDSTFRDEQIYQHQSIPKISIHFDVPDTYRFEKPLNPYPFLPESHDMQSLKLANEIQVRGLIKKLEHMPKSKIVIGISGGLDSALALLVAHQAMKRLNRDLKDIIAVTLPSKVTKNDTLSDALNLMHKLDVTALEIPIYEQVKLHLQSINHQGDLDITYENAQARIRTLILMDLANQHHGFVLGTGDMSEIALGWMTFNGDQMSMYGVNSGVTKTWVQTLIKYHLNHDYKALKDTLERIVERPISPELKDDQKTEDVVGRYDINDFILYHHLVSGANEAKCGWLVQEAFNLTEAAALIYANRFFDRFYNQQFKRQPMPEGPKVLKVSLSPRGELRLPSEIKRK</sequence>
<dbReference type="GO" id="GO:0008795">
    <property type="term" value="F:NAD+ synthase activity"/>
    <property type="evidence" value="ECO:0007669"/>
    <property type="project" value="UniProtKB-UniRule"/>
</dbReference>
<dbReference type="Proteomes" id="UP000032434">
    <property type="component" value="Chromosome 1"/>
</dbReference>
<gene>
    <name evidence="7 11" type="primary">nadE</name>
    <name evidence="11" type="ORF">Aocu_06970</name>
</gene>
<feature type="binding site" evidence="7">
    <location>
        <position position="458"/>
    </location>
    <ligand>
        <name>ATP</name>
        <dbReference type="ChEBI" id="CHEBI:30616"/>
    </ligand>
</feature>
<dbReference type="Pfam" id="PF00795">
    <property type="entry name" value="CN_hydrolase"/>
    <property type="match status" value="1"/>
</dbReference>
<accession>A0A061AA41</accession>
<dbReference type="GO" id="GO:0003952">
    <property type="term" value="F:NAD+ synthase (glutamine-hydrolyzing) activity"/>
    <property type="evidence" value="ECO:0007669"/>
    <property type="project" value="UniProtKB-UniRule"/>
</dbReference>
<comment type="catalytic activity">
    <reaction evidence="7 8">
        <text>deamido-NAD(+) + L-glutamine + ATP + H2O = L-glutamate + AMP + diphosphate + NAD(+) + H(+)</text>
        <dbReference type="Rhea" id="RHEA:24384"/>
        <dbReference type="ChEBI" id="CHEBI:15377"/>
        <dbReference type="ChEBI" id="CHEBI:15378"/>
        <dbReference type="ChEBI" id="CHEBI:29985"/>
        <dbReference type="ChEBI" id="CHEBI:30616"/>
        <dbReference type="ChEBI" id="CHEBI:33019"/>
        <dbReference type="ChEBI" id="CHEBI:57540"/>
        <dbReference type="ChEBI" id="CHEBI:58359"/>
        <dbReference type="ChEBI" id="CHEBI:58437"/>
        <dbReference type="ChEBI" id="CHEBI:456215"/>
        <dbReference type="EC" id="6.3.5.1"/>
    </reaction>
</comment>
<feature type="active site" description="Nucleophile; for glutaminase activity" evidence="7">
    <location>
        <position position="166"/>
    </location>
</feature>
<dbReference type="PATRIC" id="fig|35623.3.peg.697"/>
<feature type="binding site" evidence="7">
    <location>
        <position position="463"/>
    </location>
    <ligand>
        <name>deamido-NAD(+)</name>
        <dbReference type="ChEBI" id="CHEBI:58437"/>
        <note>ligand shared between two neighboring subunits</note>
    </ligand>
</feature>
<feature type="binding site" evidence="7">
    <location>
        <position position="586"/>
    </location>
    <ligand>
        <name>deamido-NAD(+)</name>
        <dbReference type="ChEBI" id="CHEBI:58437"/>
        <note>ligand shared between two neighboring subunits</note>
    </ligand>
</feature>
<dbReference type="InterPro" id="IPR014445">
    <property type="entry name" value="Gln-dep_NAD_synthase"/>
</dbReference>
<dbReference type="InterPro" id="IPR003694">
    <property type="entry name" value="NAD_synthase"/>
</dbReference>
<keyword evidence="5 7" id="KW-0067">ATP-binding</keyword>
<evidence type="ECO:0000313" key="12">
    <source>
        <dbReference type="Proteomes" id="UP000032434"/>
    </source>
</evidence>
<evidence type="ECO:0000256" key="3">
    <source>
        <dbReference type="ARBA" id="ARBA00022598"/>
    </source>
</evidence>
<dbReference type="PANTHER" id="PTHR23090">
    <property type="entry name" value="NH 3 /GLUTAMINE-DEPENDENT NAD + SYNTHETASE"/>
    <property type="match status" value="1"/>
</dbReference>
<name>A0A061AA41_9MOLU</name>
<evidence type="ECO:0000256" key="7">
    <source>
        <dbReference type="HAMAP-Rule" id="MF_02090"/>
    </source>
</evidence>
<proteinExistence type="inferred from homology"/>
<dbReference type="GO" id="GO:0005737">
    <property type="term" value="C:cytoplasm"/>
    <property type="evidence" value="ECO:0007669"/>
    <property type="project" value="InterPro"/>
</dbReference>
<evidence type="ECO:0000313" key="11">
    <source>
        <dbReference type="EMBL" id="CDR30770.1"/>
    </source>
</evidence>
<dbReference type="Gene3D" id="3.60.110.10">
    <property type="entry name" value="Carbon-nitrogen hydrolase"/>
    <property type="match status" value="1"/>
</dbReference>
<feature type="binding site" evidence="7">
    <location>
        <position position="193"/>
    </location>
    <ligand>
        <name>L-glutamine</name>
        <dbReference type="ChEBI" id="CHEBI:58359"/>
    </ligand>
</feature>
<evidence type="ECO:0000259" key="10">
    <source>
        <dbReference type="PROSITE" id="PS50263"/>
    </source>
</evidence>
<dbReference type="HOGENOM" id="CLU_025662_0_0_14"/>
<feature type="binding site" evidence="7">
    <location>
        <position position="434"/>
    </location>
    <ligand>
        <name>deamido-NAD(+)</name>
        <dbReference type="ChEBI" id="CHEBI:58437"/>
        <note>ligand shared between two neighboring subunits</note>
    </ligand>
</feature>
<comment type="pathway">
    <text evidence="1 7 8">Cofactor biosynthesis; NAD(+) biosynthesis; NAD(+) from deamido-NAD(+) (L-Gln route): step 1/1.</text>
</comment>
<dbReference type="SUPFAM" id="SSF52402">
    <property type="entry name" value="Adenine nucleotide alpha hydrolases-like"/>
    <property type="match status" value="1"/>
</dbReference>
<feature type="binding site" evidence="7">
    <location>
        <begin position="468"/>
        <end position="471"/>
    </location>
    <ligand>
        <name>deamido-NAD(+)</name>
        <dbReference type="ChEBI" id="CHEBI:58437"/>
        <note>ligand shared between two neighboring subunits</note>
    </ligand>
</feature>
<dbReference type="NCBIfam" id="TIGR00552">
    <property type="entry name" value="nadE"/>
    <property type="match status" value="1"/>
</dbReference>
<feature type="binding site" evidence="7">
    <location>
        <begin position="349"/>
        <end position="356"/>
    </location>
    <ligand>
        <name>ATP</name>
        <dbReference type="ChEBI" id="CHEBI:30616"/>
    </ligand>
</feature>
<feature type="active site" description="Proton acceptor; for glutaminase activity" evidence="7">
    <location>
        <position position="44"/>
    </location>
</feature>
<dbReference type="RefSeq" id="WP_045749280.1">
    <property type="nucleotide sequence ID" value="NZ_FUZK01000001.1"/>
</dbReference>
<comment type="function">
    <text evidence="7">Catalyzes the ATP-dependent amidation of deamido-NAD to form NAD. Uses L-glutamine as a nitrogen source.</text>
</comment>
<dbReference type="EC" id="6.3.5.1" evidence="7 8"/>
<dbReference type="CDD" id="cd07570">
    <property type="entry name" value="GAT_Gln-NAD-synth"/>
    <property type="match status" value="1"/>
</dbReference>
<feature type="active site" description="For glutaminase activity" evidence="7">
    <location>
        <position position="112"/>
    </location>
</feature>
<dbReference type="KEGG" id="aoc:Aocu_06970"/>
<evidence type="ECO:0000256" key="8">
    <source>
        <dbReference type="PIRNR" id="PIRNR006630"/>
    </source>
</evidence>
<comment type="similarity">
    <text evidence="2 7 8">In the C-terminal section; belongs to the NAD synthetase family.</text>
</comment>
<comment type="caution">
    <text evidence="7">Lacks conserved residue(s) required for the propagation of feature annotation.</text>
</comment>
<evidence type="ECO:0000256" key="5">
    <source>
        <dbReference type="ARBA" id="ARBA00022840"/>
    </source>
</evidence>
<keyword evidence="6 7" id="KW-0520">NAD</keyword>
<dbReference type="InParanoid" id="A0A061AA41"/>
<dbReference type="GO" id="GO:0005524">
    <property type="term" value="F:ATP binding"/>
    <property type="evidence" value="ECO:0007669"/>
    <property type="project" value="UniProtKB-UniRule"/>
</dbReference>
<dbReference type="Pfam" id="PF02540">
    <property type="entry name" value="NAD_synthase"/>
    <property type="match status" value="1"/>
</dbReference>
<dbReference type="Gene3D" id="1.10.10.1140">
    <property type="entry name" value="Glutamine-dependent NAD+ synthetase, C-terminal domain"/>
    <property type="match status" value="1"/>
</dbReference>
<dbReference type="InterPro" id="IPR041856">
    <property type="entry name" value="NAD+_synth_C"/>
</dbReference>
<dbReference type="GO" id="GO:0009435">
    <property type="term" value="P:NAD+ biosynthetic process"/>
    <property type="evidence" value="ECO:0007669"/>
    <property type="project" value="UniProtKB-UniRule"/>
</dbReference>
<evidence type="ECO:0000256" key="9">
    <source>
        <dbReference type="RuleBase" id="RU003811"/>
    </source>
</evidence>
<organism evidence="11 12">
    <name type="scientific">Acholeplasma oculi</name>
    <dbReference type="NCBI Taxonomy" id="35623"/>
    <lineage>
        <taxon>Bacteria</taxon>
        <taxon>Bacillati</taxon>
        <taxon>Mycoplasmatota</taxon>
        <taxon>Mollicutes</taxon>
        <taxon>Acholeplasmatales</taxon>
        <taxon>Acholeplasmataceae</taxon>
        <taxon>Acholeplasma</taxon>
    </lineage>
</organism>
<dbReference type="Gene3D" id="3.40.50.620">
    <property type="entry name" value="HUPs"/>
    <property type="match status" value="1"/>
</dbReference>
<evidence type="ECO:0000256" key="2">
    <source>
        <dbReference type="ARBA" id="ARBA00007145"/>
    </source>
</evidence>
<feature type="domain" description="CN hydrolase" evidence="10">
    <location>
        <begin position="7"/>
        <end position="265"/>
    </location>
</feature>
<evidence type="ECO:0000256" key="6">
    <source>
        <dbReference type="ARBA" id="ARBA00023027"/>
    </source>
</evidence>
<dbReference type="InterPro" id="IPR036526">
    <property type="entry name" value="C-N_Hydrolase_sf"/>
</dbReference>
<keyword evidence="12" id="KW-1185">Reference proteome</keyword>
<dbReference type="PIRSF" id="PIRSF006630">
    <property type="entry name" value="NADS_GAT"/>
    <property type="match status" value="1"/>
</dbReference>
<dbReference type="EMBL" id="LK028559">
    <property type="protein sequence ID" value="CDR30770.1"/>
    <property type="molecule type" value="Genomic_DNA"/>
</dbReference>
<reference evidence="12" key="1">
    <citation type="submission" date="2014-05" db="EMBL/GenBank/DDBJ databases">
        <authorList>
            <person name="Kube M."/>
        </authorList>
    </citation>
    <scope>NUCLEOTIDE SEQUENCE [LARGE SCALE GENOMIC DNA]</scope>
</reference>
<comment type="similarity">
    <text evidence="9">Belongs to the NAD synthetase family.</text>
</comment>
<dbReference type="InterPro" id="IPR003010">
    <property type="entry name" value="C-N_Hydrolase"/>
</dbReference>